<dbReference type="EMBL" id="AP027732">
    <property type="protein sequence ID" value="BDZ51865.1"/>
    <property type="molecule type" value="Genomic_DNA"/>
</dbReference>
<organism evidence="2 3">
    <name type="scientific">Frondihabitans sucicola</name>
    <dbReference type="NCBI Taxonomy" id="1268041"/>
    <lineage>
        <taxon>Bacteria</taxon>
        <taxon>Bacillati</taxon>
        <taxon>Actinomycetota</taxon>
        <taxon>Actinomycetes</taxon>
        <taxon>Micrococcales</taxon>
        <taxon>Microbacteriaceae</taxon>
        <taxon>Frondihabitans</taxon>
    </lineage>
</organism>
<evidence type="ECO:0000313" key="3">
    <source>
        <dbReference type="Proteomes" id="UP001321486"/>
    </source>
</evidence>
<reference evidence="3" key="1">
    <citation type="journal article" date="2019" name="Int. J. Syst. Evol. Microbiol.">
        <title>The Global Catalogue of Microorganisms (GCM) 10K type strain sequencing project: providing services to taxonomists for standard genome sequencing and annotation.</title>
        <authorList>
            <consortium name="The Broad Institute Genomics Platform"/>
            <consortium name="The Broad Institute Genome Sequencing Center for Infectious Disease"/>
            <person name="Wu L."/>
            <person name="Ma J."/>
        </authorList>
    </citation>
    <scope>NUCLEOTIDE SEQUENCE [LARGE SCALE GENOMIC DNA]</scope>
    <source>
        <strain evidence="3">NBRC 108728</strain>
    </source>
</reference>
<keyword evidence="3" id="KW-1185">Reference proteome</keyword>
<gene>
    <name evidence="2" type="ORF">GCM10025867_41060</name>
</gene>
<evidence type="ECO:0008006" key="4">
    <source>
        <dbReference type="Google" id="ProtNLM"/>
    </source>
</evidence>
<name>A0ABN6Y3F5_9MICO</name>
<dbReference type="RefSeq" id="WP_286344535.1">
    <property type="nucleotide sequence ID" value="NZ_AP027732.1"/>
</dbReference>
<feature type="region of interest" description="Disordered" evidence="1">
    <location>
        <begin position="1"/>
        <end position="22"/>
    </location>
</feature>
<protein>
    <recommendedName>
        <fullName evidence="4">Glycosyl hydrolase family 98 putative carbohydrate-binding module domain-containing protein</fullName>
    </recommendedName>
</protein>
<accession>A0ABN6Y3F5</accession>
<proteinExistence type="predicted"/>
<evidence type="ECO:0000313" key="2">
    <source>
        <dbReference type="EMBL" id="BDZ51865.1"/>
    </source>
</evidence>
<evidence type="ECO:0000256" key="1">
    <source>
        <dbReference type="SAM" id="MobiDB-lite"/>
    </source>
</evidence>
<dbReference type="Proteomes" id="UP001321486">
    <property type="component" value="Chromosome"/>
</dbReference>
<sequence length="223" mass="23702">MTIPPRGSAPSSKRPNTRSRGPLTPAVLTSLLLAILLVVGALAAGFVAHERATSTSLAHGAAADPPWPAPTGAERHARADAAHLPNVYGAKLAEHIHTHLDITVDGRAEIVPGQIGLDEKHGFATALHTHNTSGIIHIESPVERDFTLGQFFTEWNVRLDARHVGSRGGDIGETLTVYVDGVRRAGDPASIRLRDLDDIDLVVAPAGVPTHPQPAFAWPSNYH</sequence>